<dbReference type="EMBL" id="BGPR01024708">
    <property type="protein sequence ID" value="GBN92999.1"/>
    <property type="molecule type" value="Genomic_DNA"/>
</dbReference>
<name>A0A4Y2T0P5_ARAVE</name>
<evidence type="ECO:0000313" key="1">
    <source>
        <dbReference type="EMBL" id="GBN92999.1"/>
    </source>
</evidence>
<proteinExistence type="predicted"/>
<accession>A0A4Y2T0P5</accession>
<evidence type="ECO:0000313" key="2">
    <source>
        <dbReference type="Proteomes" id="UP000499080"/>
    </source>
</evidence>
<dbReference type="AlphaFoldDB" id="A0A4Y2T0P5"/>
<dbReference type="Proteomes" id="UP000499080">
    <property type="component" value="Unassembled WGS sequence"/>
</dbReference>
<sequence>MLAIPPVGTTTTWMGSCRIIKRVLNVSAVREGPFFSDSRFLLREGRGGDGYWDSGFSPRAIASAVIQFYPGKMVRLLGVDARNPYSHSCFSFPGGHQITLKPLGLVDPPGFRNGMDACQKNTHVEKEFL</sequence>
<protein>
    <submittedName>
        <fullName evidence="1">Uncharacterized protein</fullName>
    </submittedName>
</protein>
<organism evidence="1 2">
    <name type="scientific">Araneus ventricosus</name>
    <name type="common">Orbweaver spider</name>
    <name type="synonym">Epeira ventricosa</name>
    <dbReference type="NCBI Taxonomy" id="182803"/>
    <lineage>
        <taxon>Eukaryota</taxon>
        <taxon>Metazoa</taxon>
        <taxon>Ecdysozoa</taxon>
        <taxon>Arthropoda</taxon>
        <taxon>Chelicerata</taxon>
        <taxon>Arachnida</taxon>
        <taxon>Araneae</taxon>
        <taxon>Araneomorphae</taxon>
        <taxon>Entelegynae</taxon>
        <taxon>Araneoidea</taxon>
        <taxon>Araneidae</taxon>
        <taxon>Araneus</taxon>
    </lineage>
</organism>
<comment type="caution">
    <text evidence="1">The sequence shown here is derived from an EMBL/GenBank/DDBJ whole genome shotgun (WGS) entry which is preliminary data.</text>
</comment>
<keyword evidence="2" id="KW-1185">Reference proteome</keyword>
<gene>
    <name evidence="1" type="ORF">AVEN_138984_1</name>
</gene>
<reference evidence="1 2" key="1">
    <citation type="journal article" date="2019" name="Sci. Rep.">
        <title>Orb-weaving spider Araneus ventricosus genome elucidates the spidroin gene catalogue.</title>
        <authorList>
            <person name="Kono N."/>
            <person name="Nakamura H."/>
            <person name="Ohtoshi R."/>
            <person name="Moran D.A.P."/>
            <person name="Shinohara A."/>
            <person name="Yoshida Y."/>
            <person name="Fujiwara M."/>
            <person name="Mori M."/>
            <person name="Tomita M."/>
            <person name="Arakawa K."/>
        </authorList>
    </citation>
    <scope>NUCLEOTIDE SEQUENCE [LARGE SCALE GENOMIC DNA]</scope>
</reference>